<keyword evidence="5 10" id="KW-0547">Nucleotide-binding</keyword>
<dbReference type="STRING" id="1037660.A0A066WBQ1"/>
<dbReference type="InterPro" id="IPR017441">
    <property type="entry name" value="Protein_kinase_ATP_BS"/>
</dbReference>
<dbReference type="GO" id="GO:0005634">
    <property type="term" value="C:nucleus"/>
    <property type="evidence" value="ECO:0007669"/>
    <property type="project" value="UniProtKB-SubCell"/>
</dbReference>
<dbReference type="GO" id="GO:0005524">
    <property type="term" value="F:ATP binding"/>
    <property type="evidence" value="ECO:0007669"/>
    <property type="project" value="UniProtKB-UniRule"/>
</dbReference>
<feature type="compositionally biased region" description="Basic and acidic residues" evidence="11">
    <location>
        <begin position="370"/>
        <end position="383"/>
    </location>
</feature>
<reference evidence="13 14" key="1">
    <citation type="submission" date="2014-05" db="EMBL/GenBank/DDBJ databases">
        <title>Draft genome sequence of a rare smut relative, Tilletiaria anomala UBC 951.</title>
        <authorList>
            <consortium name="DOE Joint Genome Institute"/>
            <person name="Toome M."/>
            <person name="Kuo A."/>
            <person name="Henrissat B."/>
            <person name="Lipzen A."/>
            <person name="Tritt A."/>
            <person name="Yoshinaga Y."/>
            <person name="Zane M."/>
            <person name="Barry K."/>
            <person name="Grigoriev I.V."/>
            <person name="Spatafora J.W."/>
            <person name="Aimea M.C."/>
        </authorList>
    </citation>
    <scope>NUCLEOTIDE SEQUENCE [LARGE SCALE GENOMIC DNA]</scope>
    <source>
        <strain evidence="13 14">UBC 951</strain>
    </source>
</reference>
<organism evidence="13 14">
    <name type="scientific">Tilletiaria anomala (strain ATCC 24038 / CBS 436.72 / UBC 951)</name>
    <dbReference type="NCBI Taxonomy" id="1037660"/>
    <lineage>
        <taxon>Eukaryota</taxon>
        <taxon>Fungi</taxon>
        <taxon>Dikarya</taxon>
        <taxon>Basidiomycota</taxon>
        <taxon>Ustilaginomycotina</taxon>
        <taxon>Exobasidiomycetes</taxon>
        <taxon>Georgefischeriales</taxon>
        <taxon>Tilletiariaceae</taxon>
        <taxon>Tilletiaria</taxon>
    </lineage>
</organism>
<dbReference type="PANTHER" id="PTHR24056">
    <property type="entry name" value="CELL DIVISION PROTEIN KINASE"/>
    <property type="match status" value="1"/>
</dbReference>
<proteinExistence type="inferred from homology"/>
<feature type="compositionally biased region" description="Basic and acidic residues" evidence="11">
    <location>
        <begin position="448"/>
        <end position="463"/>
    </location>
</feature>
<evidence type="ECO:0000256" key="11">
    <source>
        <dbReference type="SAM" id="MobiDB-lite"/>
    </source>
</evidence>
<dbReference type="AlphaFoldDB" id="A0A066WBQ1"/>
<keyword evidence="3" id="KW-0723">Serine/threonine-protein kinase</keyword>
<comment type="similarity">
    <text evidence="2">Belongs to the protein kinase superfamily. CMGC Ser/Thr protein kinase family. CDC2/CDKX subfamily.</text>
</comment>
<dbReference type="GO" id="GO:0008353">
    <property type="term" value="F:RNA polymerase II CTD heptapeptide repeat kinase activity"/>
    <property type="evidence" value="ECO:0007669"/>
    <property type="project" value="UniProtKB-EC"/>
</dbReference>
<dbReference type="OrthoDB" id="28397at2759"/>
<evidence type="ECO:0000256" key="4">
    <source>
        <dbReference type="ARBA" id="ARBA00022679"/>
    </source>
</evidence>
<evidence type="ECO:0000256" key="6">
    <source>
        <dbReference type="ARBA" id="ARBA00022777"/>
    </source>
</evidence>
<evidence type="ECO:0000256" key="1">
    <source>
        <dbReference type="ARBA" id="ARBA00004123"/>
    </source>
</evidence>
<keyword evidence="8" id="KW-0539">Nucleus</keyword>
<dbReference type="Gene3D" id="3.30.200.20">
    <property type="entry name" value="Phosphorylase Kinase, domain 1"/>
    <property type="match status" value="1"/>
</dbReference>
<sequence>MTTTTTKTPPPILLRRINSPPKPQASAAPTAEATGRDEMAITNGHHKQDLGLESDVWPGLPIALSDRLSERVTSSMYRGAIRSSSTIRGTREAAKHELVPFERRRFEGCSSLDSYEISTTLGEGTFGVVLMAKHRVTGQAVALKKITVHDSRDGLALTTIREVKLLKHLRHPAIVPVIDMVFAPPDSGQSATGDIYMVEPYMDHDLAGLLDAYSLSIPQIKLYMKQLLEGTCYMHSNGVLHRDMKSANLLISNEGQLQIADFGLARSIHNCDLMQGADGQPQKMDYTGTVVTRWYRPPELLAGLRQYGPEVDMWGLGCILAEMFYKKPFFMGASEVHQLELIAEVCGSPNERTLPGWFKLAGVRNADAQGRVDESGPDGRRDFGSQPRKLKRWLTTEGPVHIPEGAADLVDKLLVLNPADRLNAAQALHHNWLWSEPYPADPSSLPKYEPRKESDKKRREQERLQQLPKHPPVMYLLPDGPGNPGGSWRNAQPSNLKPRALAYPNARPAPQPSGTSQQISNLKL</sequence>
<dbReference type="Gene3D" id="1.10.510.10">
    <property type="entry name" value="Transferase(Phosphotransferase) domain 1"/>
    <property type="match status" value="1"/>
</dbReference>
<keyword evidence="4" id="KW-0808">Transferase</keyword>
<evidence type="ECO:0000256" key="2">
    <source>
        <dbReference type="ARBA" id="ARBA00006485"/>
    </source>
</evidence>
<evidence type="ECO:0000256" key="3">
    <source>
        <dbReference type="ARBA" id="ARBA00022527"/>
    </source>
</evidence>
<accession>A0A066WBQ1</accession>
<dbReference type="FunFam" id="1.10.510.10:FF:000415">
    <property type="entry name" value="CMGC/CDK/CRK7 protein kinase, variant"/>
    <property type="match status" value="1"/>
</dbReference>
<dbReference type="FunCoup" id="A0A066WBQ1">
    <property type="interactions" value="584"/>
</dbReference>
<keyword evidence="6 13" id="KW-0418">Kinase</keyword>
<evidence type="ECO:0000256" key="10">
    <source>
        <dbReference type="PROSITE-ProRule" id="PRU10141"/>
    </source>
</evidence>
<dbReference type="InterPro" id="IPR000719">
    <property type="entry name" value="Prot_kinase_dom"/>
</dbReference>
<evidence type="ECO:0000259" key="12">
    <source>
        <dbReference type="PROSITE" id="PS50011"/>
    </source>
</evidence>
<dbReference type="PROSITE" id="PS00108">
    <property type="entry name" value="PROTEIN_KINASE_ST"/>
    <property type="match status" value="1"/>
</dbReference>
<dbReference type="SMART" id="SM00220">
    <property type="entry name" value="S_TKc"/>
    <property type="match status" value="1"/>
</dbReference>
<dbReference type="Pfam" id="PF00069">
    <property type="entry name" value="Pkinase"/>
    <property type="match status" value="1"/>
</dbReference>
<dbReference type="InParanoid" id="A0A066WBQ1"/>
<dbReference type="HOGENOM" id="CLU_000288_181_1_1"/>
<protein>
    <submittedName>
        <fullName evidence="13">Pkinase-domain-containing protein</fullName>
    </submittedName>
</protein>
<dbReference type="RefSeq" id="XP_013244180.1">
    <property type="nucleotide sequence ID" value="XM_013388726.1"/>
</dbReference>
<feature type="region of interest" description="Disordered" evidence="11">
    <location>
        <begin position="1"/>
        <end position="34"/>
    </location>
</feature>
<dbReference type="Proteomes" id="UP000027361">
    <property type="component" value="Unassembled WGS sequence"/>
</dbReference>
<feature type="binding site" evidence="10">
    <location>
        <position position="144"/>
    </location>
    <ligand>
        <name>ATP</name>
        <dbReference type="ChEBI" id="CHEBI:30616"/>
    </ligand>
</feature>
<dbReference type="InterPro" id="IPR008271">
    <property type="entry name" value="Ser/Thr_kinase_AS"/>
</dbReference>
<evidence type="ECO:0000256" key="9">
    <source>
        <dbReference type="ARBA" id="ARBA00049280"/>
    </source>
</evidence>
<feature type="region of interest" description="Disordered" evidence="11">
    <location>
        <begin position="439"/>
        <end position="524"/>
    </location>
</feature>
<dbReference type="PROSITE" id="PS00107">
    <property type="entry name" value="PROTEIN_KINASE_ATP"/>
    <property type="match status" value="1"/>
</dbReference>
<dbReference type="PROSITE" id="PS50011">
    <property type="entry name" value="PROTEIN_KINASE_DOM"/>
    <property type="match status" value="1"/>
</dbReference>
<evidence type="ECO:0000313" key="13">
    <source>
        <dbReference type="EMBL" id="KDN48524.1"/>
    </source>
</evidence>
<evidence type="ECO:0000256" key="8">
    <source>
        <dbReference type="ARBA" id="ARBA00023242"/>
    </source>
</evidence>
<gene>
    <name evidence="13" type="ORF">K437DRAFT_255500</name>
</gene>
<name>A0A066WBQ1_TILAU</name>
<feature type="region of interest" description="Disordered" evidence="11">
    <location>
        <begin position="369"/>
        <end position="390"/>
    </location>
</feature>
<dbReference type="SUPFAM" id="SSF56112">
    <property type="entry name" value="Protein kinase-like (PK-like)"/>
    <property type="match status" value="1"/>
</dbReference>
<comment type="caution">
    <text evidence="13">The sequence shown here is derived from an EMBL/GenBank/DDBJ whole genome shotgun (WGS) entry which is preliminary data.</text>
</comment>
<comment type="subcellular location">
    <subcellularLocation>
        <location evidence="1">Nucleus</location>
    </subcellularLocation>
</comment>
<dbReference type="GeneID" id="25264171"/>
<dbReference type="GO" id="GO:0004693">
    <property type="term" value="F:cyclin-dependent protein serine/threonine kinase activity"/>
    <property type="evidence" value="ECO:0007669"/>
    <property type="project" value="TreeGrafter"/>
</dbReference>
<keyword evidence="14" id="KW-1185">Reference proteome</keyword>
<comment type="catalytic activity">
    <reaction evidence="9">
        <text>[DNA-directed RNA polymerase] + ATP = phospho-[DNA-directed RNA polymerase] + ADP + H(+)</text>
        <dbReference type="Rhea" id="RHEA:10216"/>
        <dbReference type="Rhea" id="RHEA-COMP:11321"/>
        <dbReference type="Rhea" id="RHEA-COMP:11322"/>
        <dbReference type="ChEBI" id="CHEBI:15378"/>
        <dbReference type="ChEBI" id="CHEBI:30616"/>
        <dbReference type="ChEBI" id="CHEBI:43176"/>
        <dbReference type="ChEBI" id="CHEBI:68546"/>
        <dbReference type="ChEBI" id="CHEBI:456216"/>
        <dbReference type="EC" id="2.7.11.23"/>
    </reaction>
</comment>
<evidence type="ECO:0000256" key="7">
    <source>
        <dbReference type="ARBA" id="ARBA00022840"/>
    </source>
</evidence>
<dbReference type="EMBL" id="JMSN01000024">
    <property type="protein sequence ID" value="KDN48524.1"/>
    <property type="molecule type" value="Genomic_DNA"/>
</dbReference>
<evidence type="ECO:0000313" key="14">
    <source>
        <dbReference type="Proteomes" id="UP000027361"/>
    </source>
</evidence>
<feature type="domain" description="Protein kinase" evidence="12">
    <location>
        <begin position="115"/>
        <end position="433"/>
    </location>
</feature>
<keyword evidence="7 10" id="KW-0067">ATP-binding</keyword>
<dbReference type="InterPro" id="IPR011009">
    <property type="entry name" value="Kinase-like_dom_sf"/>
</dbReference>
<dbReference type="PANTHER" id="PTHR24056:SF233">
    <property type="entry name" value="CYCLIN-DEPENDENT KINASE 9"/>
    <property type="match status" value="1"/>
</dbReference>
<evidence type="ECO:0000256" key="5">
    <source>
        <dbReference type="ARBA" id="ARBA00022741"/>
    </source>
</evidence>
<dbReference type="InterPro" id="IPR050108">
    <property type="entry name" value="CDK"/>
</dbReference>
<feature type="compositionally biased region" description="Polar residues" evidence="11">
    <location>
        <begin position="512"/>
        <end position="524"/>
    </location>
</feature>